<accession>A0A7S0KCV4</accession>
<dbReference type="CDD" id="cd09272">
    <property type="entry name" value="RNase_HI_RT_Ty1"/>
    <property type="match status" value="1"/>
</dbReference>
<evidence type="ECO:0000256" key="1">
    <source>
        <dbReference type="SAM" id="MobiDB-lite"/>
    </source>
</evidence>
<dbReference type="PANTHER" id="PTHR11439:SF467">
    <property type="entry name" value="INTEGRASE CATALYTIC DOMAIN-CONTAINING PROTEIN"/>
    <property type="match status" value="1"/>
</dbReference>
<reference evidence="3" key="1">
    <citation type="submission" date="2021-01" db="EMBL/GenBank/DDBJ databases">
        <authorList>
            <person name="Corre E."/>
            <person name="Pelletier E."/>
            <person name="Niang G."/>
            <person name="Scheremetjew M."/>
            <person name="Finn R."/>
            <person name="Kale V."/>
            <person name="Holt S."/>
            <person name="Cochrane G."/>
            <person name="Meng A."/>
            <person name="Brown T."/>
            <person name="Cohen L."/>
        </authorList>
    </citation>
    <scope>NUCLEOTIDE SEQUENCE</scope>
    <source>
        <strain evidence="3">Clade-D-RCC2572</strain>
    </source>
</reference>
<feature type="compositionally biased region" description="Polar residues" evidence="1">
    <location>
        <begin position="507"/>
        <end position="516"/>
    </location>
</feature>
<dbReference type="Pfam" id="PF07727">
    <property type="entry name" value="RVT_2"/>
    <property type="match status" value="1"/>
</dbReference>
<gene>
    <name evidence="3" type="ORF">OMED0929_LOCUS1080</name>
</gene>
<name>A0A7S0KCV4_9CHLO</name>
<dbReference type="InterPro" id="IPR012337">
    <property type="entry name" value="RNaseH-like_sf"/>
</dbReference>
<proteinExistence type="predicted"/>
<evidence type="ECO:0000313" key="3">
    <source>
        <dbReference type="EMBL" id="CAD8577195.1"/>
    </source>
</evidence>
<organism evidence="3">
    <name type="scientific">Ostreococcus mediterraneus</name>
    <dbReference type="NCBI Taxonomy" id="1486918"/>
    <lineage>
        <taxon>Eukaryota</taxon>
        <taxon>Viridiplantae</taxon>
        <taxon>Chlorophyta</taxon>
        <taxon>Mamiellophyceae</taxon>
        <taxon>Mamiellales</taxon>
        <taxon>Bathycoccaceae</taxon>
        <taxon>Ostreococcus</taxon>
    </lineage>
</organism>
<dbReference type="PROSITE" id="PS50994">
    <property type="entry name" value="INTEGRASE"/>
    <property type="match status" value="1"/>
</dbReference>
<protein>
    <recommendedName>
        <fullName evidence="2">Integrase catalytic domain-containing protein</fullName>
    </recommendedName>
</protein>
<sequence length="1089" mass="126597">MTTDGILSPNSFYGYDFILTETYMILTNDKMSKKFKINQDSETHLKHIEVAYLCKHESNLRKAIDLHEKLGHYNTRYIERAINFGHIDGAELPDNFVNNLKDVYCDTCLQSNNRRLDHQSSLGIRASSPFEIIHMDIVYGPDFSAKMQEIRKKDPTRQDKFWTELRIDLPIHTITPGVQDTNEQFRNQNQFTRKLPQYMLILVDDFTRYVWVIPCMDRTMSRQLFKNWSMETKSLVLSARARNKLSTDCDNIRILHSDQDKTFWTEDMKKWCLTHKILPEITDANHPYHNAVVERCIGTLKVTTRRLLIESRLPPCFWTYAIKHAAHLRNIVGTIVQGKFMCPHKLLFGEAFKFKNLYKFGSSAYILQQNISKFDIHPRDYCIFLGYERSIDEPYVKCILFQPYKKEIIERHMVIGKIVVTHEVLVCNHTPIQLMEGDLKLTGKRDPYSIEELLESWVNQSEISIEEIIDNFDEKLPSNTSESAADITRLDDHKGPTDNISDENPLRTENSPQNHTSNENLAYMIKHVMKQDFDPSKIKREISDIPFNEWIEPMNKEIQGIEEKGNWKPVDLPPGRKPIDLRWVYSVRDDGSLKARLVVRGFKQTKGVDYFETFSEVVGMHTIRFMISMAASKGWDIYIIDYSQAYLQSDIGGDIIYVNPPVTHPRSDGKVYQLLKAMYGTKQGARCWYKHLVKTLNENFDLHQSDKDSCTFYQYDNNKEITLILLILVDDTLCLGEEWCINAFYEKVKTLLKTSQFEKVKSFNGIEIDCIEKHVIELNQTYAIRVFIETFDEEIKEWSSPEQNNTVWVLCDDENPNRCSEIQTSEFRHIVGVLAYFANCTRPDISHAVSGAQRVQSKPTHSQFKQLLRIVGYLKRNPDMPLRYDGRNYKSTFNFTTFSDSDWGGQPMSQDAKDDNSRKSTLGYCIYNNGGLISWKSKLMKSVVLSATEAEYVAMTEAMKELCFFVYFVEQLGYKIRLTPLFCDNTSANLQVMSNTSMKGTRHTEIFYSWIKEQYKKGIIRPFQIDTSNNVADIFTKSLPGKSIDDFIKVRDSLIHVPDLKRLESAGFIMDDSIRSYDEFCSLRSQSEP</sequence>
<dbReference type="PANTHER" id="PTHR11439">
    <property type="entry name" value="GAG-POL-RELATED RETROTRANSPOSON"/>
    <property type="match status" value="1"/>
</dbReference>
<dbReference type="SUPFAM" id="SSF53098">
    <property type="entry name" value="Ribonuclease H-like"/>
    <property type="match status" value="1"/>
</dbReference>
<dbReference type="EMBL" id="HBEW01001224">
    <property type="protein sequence ID" value="CAD8577195.1"/>
    <property type="molecule type" value="Transcribed_RNA"/>
</dbReference>
<dbReference type="InterPro" id="IPR013103">
    <property type="entry name" value="RVT_2"/>
</dbReference>
<dbReference type="GO" id="GO:0003676">
    <property type="term" value="F:nucleic acid binding"/>
    <property type="evidence" value="ECO:0007669"/>
    <property type="project" value="InterPro"/>
</dbReference>
<evidence type="ECO:0000259" key="2">
    <source>
        <dbReference type="PROSITE" id="PS50994"/>
    </source>
</evidence>
<feature type="region of interest" description="Disordered" evidence="1">
    <location>
        <begin position="476"/>
        <end position="516"/>
    </location>
</feature>
<dbReference type="InterPro" id="IPR001584">
    <property type="entry name" value="Integrase_cat-core"/>
</dbReference>
<dbReference type="GO" id="GO:0015074">
    <property type="term" value="P:DNA integration"/>
    <property type="evidence" value="ECO:0007669"/>
    <property type="project" value="InterPro"/>
</dbReference>
<dbReference type="InterPro" id="IPR036397">
    <property type="entry name" value="RNaseH_sf"/>
</dbReference>
<dbReference type="AlphaFoldDB" id="A0A7S0KCV4"/>
<feature type="domain" description="Integrase catalytic" evidence="2">
    <location>
        <begin position="151"/>
        <end position="351"/>
    </location>
</feature>
<dbReference type="Gene3D" id="3.30.420.10">
    <property type="entry name" value="Ribonuclease H-like superfamily/Ribonuclease H"/>
    <property type="match status" value="1"/>
</dbReference>